<comment type="caution">
    <text evidence="3">The sequence shown here is derived from an EMBL/GenBank/DDBJ whole genome shotgun (WGS) entry which is preliminary data.</text>
</comment>
<dbReference type="InterPro" id="IPR004629">
    <property type="entry name" value="WecG_TagA_CpsF"/>
</dbReference>
<dbReference type="EMBL" id="JACHWQ010000002">
    <property type="protein sequence ID" value="MBB2975539.1"/>
    <property type="molecule type" value="Genomic_DNA"/>
</dbReference>
<dbReference type="Proteomes" id="UP000529310">
    <property type="component" value="Unassembled WGS sequence"/>
</dbReference>
<reference evidence="3 4" key="1">
    <citation type="submission" date="2020-08" db="EMBL/GenBank/DDBJ databases">
        <title>Sequencing the genomes of 1000 actinobacteria strains.</title>
        <authorList>
            <person name="Klenk H.-P."/>
        </authorList>
    </citation>
    <scope>NUCLEOTIDE SEQUENCE [LARGE SCALE GENOMIC DNA]</scope>
    <source>
        <strain evidence="3 4">DSM 27099</strain>
    </source>
</reference>
<evidence type="ECO:0000313" key="3">
    <source>
        <dbReference type="EMBL" id="MBB2975539.1"/>
    </source>
</evidence>
<evidence type="ECO:0000313" key="4">
    <source>
        <dbReference type="Proteomes" id="UP000529310"/>
    </source>
</evidence>
<dbReference type="PANTHER" id="PTHR34136:SF1">
    <property type="entry name" value="UDP-N-ACETYL-D-MANNOSAMINURONIC ACID TRANSFERASE"/>
    <property type="match status" value="1"/>
</dbReference>
<accession>A0A7W4V2I3</accession>
<dbReference type="GO" id="GO:0047244">
    <property type="term" value="F:N-acetylglucosaminyldiphosphoundecaprenol N-acetyl-beta-D-mannosaminyltransferase activity"/>
    <property type="evidence" value="ECO:0007669"/>
    <property type="project" value="UniProtKB-EC"/>
</dbReference>
<dbReference type="PANTHER" id="PTHR34136">
    <property type="match status" value="1"/>
</dbReference>
<dbReference type="NCBIfam" id="TIGR00696">
    <property type="entry name" value="wecG_tagA_cpsF"/>
    <property type="match status" value="1"/>
</dbReference>
<keyword evidence="1 3" id="KW-0328">Glycosyltransferase</keyword>
<organism evidence="3 4">
    <name type="scientific">Microbacterium endophyticum</name>
    <dbReference type="NCBI Taxonomy" id="1526412"/>
    <lineage>
        <taxon>Bacteria</taxon>
        <taxon>Bacillati</taxon>
        <taxon>Actinomycetota</taxon>
        <taxon>Actinomycetes</taxon>
        <taxon>Micrococcales</taxon>
        <taxon>Microbacteriaceae</taxon>
        <taxon>Microbacterium</taxon>
    </lineage>
</organism>
<keyword evidence="4" id="KW-1185">Reference proteome</keyword>
<dbReference type="CDD" id="cd06533">
    <property type="entry name" value="Glyco_transf_WecG_TagA"/>
    <property type="match status" value="1"/>
</dbReference>
<dbReference type="RefSeq" id="WP_165139543.1">
    <property type="nucleotide sequence ID" value="NZ_CP049255.1"/>
</dbReference>
<evidence type="ECO:0000256" key="2">
    <source>
        <dbReference type="ARBA" id="ARBA00022679"/>
    </source>
</evidence>
<dbReference type="EC" id="2.4.1.187" evidence="3"/>
<evidence type="ECO:0000256" key="1">
    <source>
        <dbReference type="ARBA" id="ARBA00022676"/>
    </source>
</evidence>
<keyword evidence="2 3" id="KW-0808">Transferase</keyword>
<proteinExistence type="predicted"/>
<protein>
    <submittedName>
        <fullName evidence="3">N-acetylglucosaminyldiphosphoundecaprenol N-acetyl-beta-D-mannosaminyltransferase</fullName>
        <ecNumber evidence="3">2.4.1.187</ecNumber>
    </submittedName>
</protein>
<sequence>MTALQRVPVGNVNLHATTFEGAVEAVLDAAEAHIALPVRLSNAWCVVLAQDSAEYSNVLNGPGMTLPDGKPVAAIMKRQRPDLRIERVRGPSFFRAVLGASQRKNLSHFFIGGTPETLTAMLDKANLDYPELKVAGYWAPPFAPVDDETVSASLKRIQSTSPDIVWIGLGTPKQDFLSSRLASAAGLPCVGVGAAFDFMAGTVREAPRWVQTVGFEWLYRLLTEPRRLWKRYLLGNLRFISITRQP</sequence>
<dbReference type="AlphaFoldDB" id="A0A7W4V2I3"/>
<name>A0A7W4V2I3_9MICO</name>
<dbReference type="Pfam" id="PF03808">
    <property type="entry name" value="Glyco_tran_WecG"/>
    <property type="match status" value="1"/>
</dbReference>
<gene>
    <name evidence="3" type="ORF">FHX49_001105</name>
</gene>